<evidence type="ECO:0000256" key="3">
    <source>
        <dbReference type="ARBA" id="ARBA00022692"/>
    </source>
</evidence>
<feature type="transmembrane region" description="Helical" evidence="10">
    <location>
        <begin position="12"/>
        <end position="33"/>
    </location>
</feature>
<dbReference type="GO" id="GO:1990456">
    <property type="term" value="P:mitochondrion-endoplasmic reticulum membrane tethering"/>
    <property type="evidence" value="ECO:0007669"/>
    <property type="project" value="TreeGrafter"/>
</dbReference>
<evidence type="ECO:0000256" key="4">
    <source>
        <dbReference type="ARBA" id="ARBA00022824"/>
    </source>
</evidence>
<feature type="compositionally biased region" description="Polar residues" evidence="9">
    <location>
        <begin position="527"/>
        <end position="552"/>
    </location>
</feature>
<feature type="compositionally biased region" description="Polar residues" evidence="9">
    <location>
        <begin position="677"/>
        <end position="708"/>
    </location>
</feature>
<feature type="region of interest" description="Disordered" evidence="9">
    <location>
        <begin position="792"/>
        <end position="940"/>
    </location>
</feature>
<feature type="compositionally biased region" description="Low complexity" evidence="9">
    <location>
        <begin position="838"/>
        <end position="888"/>
    </location>
</feature>
<feature type="compositionally biased region" description="Basic and acidic residues" evidence="9">
    <location>
        <begin position="113"/>
        <end position="122"/>
    </location>
</feature>
<dbReference type="PROSITE" id="PS51847">
    <property type="entry name" value="SMP"/>
    <property type="match status" value="1"/>
</dbReference>
<evidence type="ECO:0000256" key="5">
    <source>
        <dbReference type="ARBA" id="ARBA00022989"/>
    </source>
</evidence>
<evidence type="ECO:0000256" key="9">
    <source>
        <dbReference type="SAM" id="MobiDB-lite"/>
    </source>
</evidence>
<feature type="region of interest" description="Disordered" evidence="9">
    <location>
        <begin position="102"/>
        <end position="122"/>
    </location>
</feature>
<reference evidence="12 13" key="1">
    <citation type="submission" date="2013-07" db="EMBL/GenBank/DDBJ databases">
        <title>The Genome Sequence of Cryptococcus heveanensis BCC8398.</title>
        <authorList>
            <consortium name="The Broad Institute Genome Sequencing Platform"/>
            <person name="Cuomo C."/>
            <person name="Litvintseva A."/>
            <person name="Chen Y."/>
            <person name="Heitman J."/>
            <person name="Sun S."/>
            <person name="Springer D."/>
            <person name="Dromer F."/>
            <person name="Young S.K."/>
            <person name="Zeng Q."/>
            <person name="Gargeya S."/>
            <person name="Fitzgerald M."/>
            <person name="Abouelleil A."/>
            <person name="Alvarado L."/>
            <person name="Berlin A.M."/>
            <person name="Chapman S.B."/>
            <person name="Dewar J."/>
            <person name="Goldberg J."/>
            <person name="Griggs A."/>
            <person name="Gujja S."/>
            <person name="Hansen M."/>
            <person name="Howarth C."/>
            <person name="Imamovic A."/>
            <person name="Larimer J."/>
            <person name="McCowan C."/>
            <person name="Murphy C."/>
            <person name="Pearson M."/>
            <person name="Priest M."/>
            <person name="Roberts A."/>
            <person name="Saif S."/>
            <person name="Shea T."/>
            <person name="Sykes S."/>
            <person name="Wortman J."/>
            <person name="Nusbaum C."/>
            <person name="Birren B."/>
        </authorList>
    </citation>
    <scope>NUCLEOTIDE SEQUENCE [LARGE SCALE GENOMIC DNA]</scope>
    <source>
        <strain evidence="12 13">BCC8398</strain>
    </source>
</reference>
<dbReference type="Proteomes" id="UP000092666">
    <property type="component" value="Unassembled WGS sequence"/>
</dbReference>
<dbReference type="EMBL" id="KI669505">
    <property type="protein sequence ID" value="OCF33422.1"/>
    <property type="molecule type" value="Genomic_DNA"/>
</dbReference>
<evidence type="ECO:0000256" key="8">
    <source>
        <dbReference type="ARBA" id="ARBA00023136"/>
    </source>
</evidence>
<evidence type="ECO:0000256" key="7">
    <source>
        <dbReference type="ARBA" id="ARBA00023121"/>
    </source>
</evidence>
<accession>A0A1B9GQT3</accession>
<evidence type="ECO:0000256" key="6">
    <source>
        <dbReference type="ARBA" id="ARBA00023055"/>
    </source>
</evidence>
<dbReference type="STRING" id="1296120.A0A1B9GQT3"/>
<reference evidence="13" key="2">
    <citation type="submission" date="2013-12" db="EMBL/GenBank/DDBJ databases">
        <title>Evolution of pathogenesis and genome organization in the Tremellales.</title>
        <authorList>
            <person name="Cuomo C."/>
            <person name="Litvintseva A."/>
            <person name="Heitman J."/>
            <person name="Chen Y."/>
            <person name="Sun S."/>
            <person name="Springer D."/>
            <person name="Dromer F."/>
            <person name="Young S."/>
            <person name="Zeng Q."/>
            <person name="Chapman S."/>
            <person name="Gujja S."/>
            <person name="Saif S."/>
            <person name="Birren B."/>
        </authorList>
    </citation>
    <scope>NUCLEOTIDE SEQUENCE [LARGE SCALE GENOMIC DNA]</scope>
    <source>
        <strain evidence="13">BCC8398</strain>
    </source>
</reference>
<keyword evidence="5 10" id="KW-1133">Transmembrane helix</keyword>
<keyword evidence="13" id="KW-1185">Reference proteome</keyword>
<dbReference type="PANTHER" id="PTHR13466">
    <property type="entry name" value="TEX2 PROTEIN-RELATED"/>
    <property type="match status" value="1"/>
</dbReference>
<feature type="compositionally biased region" description="Basic and acidic residues" evidence="9">
    <location>
        <begin position="514"/>
        <end position="525"/>
    </location>
</feature>
<dbReference type="CDD" id="cd21675">
    <property type="entry name" value="SMP_TEX2"/>
    <property type="match status" value="1"/>
</dbReference>
<feature type="domain" description="SMP-LTD" evidence="11">
    <location>
        <begin position="304"/>
        <end position="496"/>
    </location>
</feature>
<feature type="compositionally biased region" description="Basic and acidic residues" evidence="9">
    <location>
        <begin position="792"/>
        <end position="803"/>
    </location>
</feature>
<dbReference type="GO" id="GO:0032865">
    <property type="term" value="C:ERMES complex"/>
    <property type="evidence" value="ECO:0007669"/>
    <property type="project" value="TreeGrafter"/>
</dbReference>
<dbReference type="AlphaFoldDB" id="A0A1B9GQT3"/>
<feature type="region of interest" description="Disordered" evidence="9">
    <location>
        <begin position="616"/>
        <end position="734"/>
    </location>
</feature>
<dbReference type="PANTHER" id="PTHR13466:SF19">
    <property type="entry name" value="NUCLEUS-VACUOLE JUNCTION PROTEIN 2"/>
    <property type="match status" value="1"/>
</dbReference>
<keyword evidence="2" id="KW-0813">Transport</keyword>
<keyword evidence="6" id="KW-0445">Lipid transport</keyword>
<feature type="compositionally biased region" description="Basic and acidic residues" evidence="9">
    <location>
        <begin position="1098"/>
        <end position="1112"/>
    </location>
</feature>
<evidence type="ECO:0000313" key="13">
    <source>
        <dbReference type="Proteomes" id="UP000092666"/>
    </source>
</evidence>
<keyword evidence="8 10" id="KW-0472">Membrane</keyword>
<keyword evidence="7" id="KW-0446">Lipid-binding</keyword>
<feature type="compositionally biased region" description="Polar residues" evidence="9">
    <location>
        <begin position="616"/>
        <end position="630"/>
    </location>
</feature>
<feature type="region of interest" description="Disordered" evidence="9">
    <location>
        <begin position="514"/>
        <end position="598"/>
    </location>
</feature>
<dbReference type="InterPro" id="IPR031468">
    <property type="entry name" value="SMP_LBD"/>
</dbReference>
<feature type="region of interest" description="Disordered" evidence="9">
    <location>
        <begin position="962"/>
        <end position="1182"/>
    </location>
</feature>
<proteinExistence type="predicted"/>
<keyword evidence="3 10" id="KW-0812">Transmembrane</keyword>
<dbReference type="GO" id="GO:0015914">
    <property type="term" value="P:phospholipid transport"/>
    <property type="evidence" value="ECO:0007669"/>
    <property type="project" value="TreeGrafter"/>
</dbReference>
<evidence type="ECO:0000313" key="12">
    <source>
        <dbReference type="EMBL" id="OCF33422.1"/>
    </source>
</evidence>
<feature type="compositionally biased region" description="Polar residues" evidence="9">
    <location>
        <begin position="1035"/>
        <end position="1045"/>
    </location>
</feature>
<protein>
    <recommendedName>
        <fullName evidence="11">SMP-LTD domain-containing protein</fullName>
    </recommendedName>
</protein>
<feature type="compositionally biased region" description="Basic and acidic residues" evidence="9">
    <location>
        <begin position="962"/>
        <end position="975"/>
    </location>
</feature>
<feature type="region of interest" description="Disordered" evidence="9">
    <location>
        <begin position="78"/>
        <end position="97"/>
    </location>
</feature>
<comment type="subcellular location">
    <subcellularLocation>
        <location evidence="1">Endoplasmic reticulum membrane</location>
    </subcellularLocation>
</comment>
<evidence type="ECO:0000256" key="2">
    <source>
        <dbReference type="ARBA" id="ARBA00022448"/>
    </source>
</evidence>
<gene>
    <name evidence="12" type="ORF">I316_04842</name>
</gene>
<dbReference type="GO" id="GO:0005789">
    <property type="term" value="C:endoplasmic reticulum membrane"/>
    <property type="evidence" value="ECO:0007669"/>
    <property type="project" value="UniProtKB-SubCell"/>
</dbReference>
<feature type="compositionally biased region" description="Basic and acidic residues" evidence="9">
    <location>
        <begin position="640"/>
        <end position="654"/>
    </location>
</feature>
<feature type="compositionally biased region" description="Polar residues" evidence="9">
    <location>
        <begin position="909"/>
        <end position="927"/>
    </location>
</feature>
<sequence>MFHFFLSVLKRLIFYGLLFNVCLIGAVVLWLWYYCTIPAGNVESALAAEAVEEGEGTETSEDLMFADPPLSGTLTIRRQLAPSPPGSGGTFPSWSNLNEPTIIDSDPANEDSEGNRDRYDDSSLHTIASTTTASDVTTSTYASRLSRTYRTMVEARNTRFSSVPKDTYHCVLRGTVLFIYENESHENCLAALGLPNYVVSIEKPDGPFDGKDAQMFTKRSAIVLKPKKGNRATLPALTKAMQADQGEEQDLERRAFYISVKPNTLMEDWYLALVQASGQATTSDSIFDIKDMKSLVGTIDTEPDPIPMRWFNAMIGRIFFALYQTESLEQFIKERIIKKTSKLELPAFLSPIEVKEVNVGTTAPYFSKPMLKELRPDGTTSFEAHVSYRAKSSKPDSQLRITIETQVVRPIRFRAVLAVVVKSLEGNVLIHMKKPPSNRIWWGFTTMPEIDVEIKPVISGRSLQSLAPVIAFMEKHMRDQIRDSIVLPNMDDLAIFDTSHLTVRGGIFDEARKFKRNTEGDKEEPSTLASEPSQELGTANEDPSSAVPTTTALRHRHKNRAQSTDLTNIELRPSGHVEATGLGIPRTDTAPPAIGSNTTTKASTAVRATKRWFAQAGTSRPPSLSTQTVTGGLPITSDPEMMRQRSGSSERRGVPDAQAHSVDANFENEPVVAPVRVSSSTKGLLDSEQSSLAPTPTNESGPSSTSTGGIHPHTLSAPTPPSEHQASNGRTSVESERAIAVAPGPGTQSSTTALMNNFRARDKKALQAQANAAKDSLKKWGVGFVAKRRGDREATLVQEEHRPPALYRPPEEDTREDDAPIIATSPSSGRSLQDRLNAAAHAGAASLDIPARQRSASSSSRPSLFASPGKSTASPASSSPPNWAPAMSKPTTSVVKDEATTHPPASIPVPTSGSASVRRGSNSTPVSMQPAPGRSMVVPRVPKRPGQVTGIGHNANEPMVRRVSTDDGFKEERIENVGLSGKVPPALPPRRSKEALRSESQSVEPVQAALDIPSPARSGSNTPEAAVPPPLLSRNKLSPTPSISGLTAGKHATPTQLVPEPIQRSNSASESPVDTPVTSDTGFQPSHGAASPNPEPLAEDRIANGQEEHQRDFAQPLTPSVAEHALRKVVAKNEGVNSVKPRLSDGSDVGSIHGTGKVNGDSTTGHVGDHDGTNKVVVAADA</sequence>
<dbReference type="OrthoDB" id="26740at2759"/>
<feature type="compositionally biased region" description="Polar residues" evidence="9">
    <location>
        <begin position="722"/>
        <end position="732"/>
    </location>
</feature>
<feature type="compositionally biased region" description="Polar residues" evidence="9">
    <location>
        <begin position="1063"/>
        <end position="1084"/>
    </location>
</feature>
<organism evidence="12 13">
    <name type="scientific">Kwoniella heveanensis BCC8398</name>
    <dbReference type="NCBI Taxonomy" id="1296120"/>
    <lineage>
        <taxon>Eukaryota</taxon>
        <taxon>Fungi</taxon>
        <taxon>Dikarya</taxon>
        <taxon>Basidiomycota</taxon>
        <taxon>Agaricomycotina</taxon>
        <taxon>Tremellomycetes</taxon>
        <taxon>Tremellales</taxon>
        <taxon>Cryptococcaceae</taxon>
        <taxon>Kwoniella</taxon>
    </lineage>
</organism>
<evidence type="ECO:0000256" key="1">
    <source>
        <dbReference type="ARBA" id="ARBA00004586"/>
    </source>
</evidence>
<dbReference type="GO" id="GO:0008289">
    <property type="term" value="F:lipid binding"/>
    <property type="evidence" value="ECO:0007669"/>
    <property type="project" value="UniProtKB-KW"/>
</dbReference>
<name>A0A1B9GQT3_9TREE</name>
<evidence type="ECO:0000259" key="11">
    <source>
        <dbReference type="PROSITE" id="PS51847"/>
    </source>
</evidence>
<keyword evidence="4" id="KW-0256">Endoplasmic reticulum</keyword>
<evidence type="ECO:0000256" key="10">
    <source>
        <dbReference type="SAM" id="Phobius"/>
    </source>
</evidence>